<accession>A0AAV1ZJU0</accession>
<dbReference type="EMBL" id="CAXIEN010000049">
    <property type="protein sequence ID" value="CAL1270534.1"/>
    <property type="molecule type" value="Genomic_DNA"/>
</dbReference>
<organism evidence="1 2">
    <name type="scientific">Larinioides sclopetarius</name>
    <dbReference type="NCBI Taxonomy" id="280406"/>
    <lineage>
        <taxon>Eukaryota</taxon>
        <taxon>Metazoa</taxon>
        <taxon>Ecdysozoa</taxon>
        <taxon>Arthropoda</taxon>
        <taxon>Chelicerata</taxon>
        <taxon>Arachnida</taxon>
        <taxon>Araneae</taxon>
        <taxon>Araneomorphae</taxon>
        <taxon>Entelegynae</taxon>
        <taxon>Araneoidea</taxon>
        <taxon>Araneidae</taxon>
        <taxon>Larinioides</taxon>
    </lineage>
</organism>
<keyword evidence="2" id="KW-1185">Reference proteome</keyword>
<name>A0AAV1ZJU0_9ARAC</name>
<gene>
    <name evidence="1" type="ORF">LARSCL_LOCUS5347</name>
</gene>
<proteinExistence type="predicted"/>
<dbReference type="Proteomes" id="UP001497382">
    <property type="component" value="Unassembled WGS sequence"/>
</dbReference>
<sequence length="56" mass="6395">MSFHLAAKDVSWAALTAFSLRRLFRPLPSAIRPLIAKRHAKEEKIGPFIIAFRSIF</sequence>
<comment type="caution">
    <text evidence="1">The sequence shown here is derived from an EMBL/GenBank/DDBJ whole genome shotgun (WGS) entry which is preliminary data.</text>
</comment>
<protein>
    <submittedName>
        <fullName evidence="1">Uncharacterized protein</fullName>
    </submittedName>
</protein>
<evidence type="ECO:0000313" key="2">
    <source>
        <dbReference type="Proteomes" id="UP001497382"/>
    </source>
</evidence>
<dbReference type="AlphaFoldDB" id="A0AAV1ZJU0"/>
<reference evidence="1 2" key="1">
    <citation type="submission" date="2024-04" db="EMBL/GenBank/DDBJ databases">
        <authorList>
            <person name="Rising A."/>
            <person name="Reimegard J."/>
            <person name="Sonavane S."/>
            <person name="Akerstrom W."/>
            <person name="Nylinder S."/>
            <person name="Hedman E."/>
            <person name="Kallberg Y."/>
        </authorList>
    </citation>
    <scope>NUCLEOTIDE SEQUENCE [LARGE SCALE GENOMIC DNA]</scope>
</reference>
<evidence type="ECO:0000313" key="1">
    <source>
        <dbReference type="EMBL" id="CAL1270534.1"/>
    </source>
</evidence>